<dbReference type="OrthoDB" id="883826at2"/>
<protein>
    <submittedName>
        <fullName evidence="1">Uncharacterized protein</fullName>
    </submittedName>
</protein>
<keyword evidence="2" id="KW-1185">Reference proteome</keyword>
<dbReference type="EMBL" id="FQWS01000002">
    <property type="protein sequence ID" value="SHH52259.1"/>
    <property type="molecule type" value="Genomic_DNA"/>
</dbReference>
<gene>
    <name evidence="1" type="ORF">SAMN05444148_2223</name>
</gene>
<organism evidence="1 2">
    <name type="scientific">Winogradskyella jejuensis</name>
    <dbReference type="NCBI Taxonomy" id="1089305"/>
    <lineage>
        <taxon>Bacteria</taxon>
        <taxon>Pseudomonadati</taxon>
        <taxon>Bacteroidota</taxon>
        <taxon>Flavobacteriia</taxon>
        <taxon>Flavobacteriales</taxon>
        <taxon>Flavobacteriaceae</taxon>
        <taxon>Winogradskyella</taxon>
    </lineage>
</organism>
<accession>A0A1M5TNK0</accession>
<reference evidence="2" key="1">
    <citation type="submission" date="2016-11" db="EMBL/GenBank/DDBJ databases">
        <authorList>
            <person name="Varghese N."/>
            <person name="Submissions S."/>
        </authorList>
    </citation>
    <scope>NUCLEOTIDE SEQUENCE [LARGE SCALE GENOMIC DNA]</scope>
    <source>
        <strain evidence="2">DSM 25330</strain>
    </source>
</reference>
<dbReference type="InterPro" id="IPR013783">
    <property type="entry name" value="Ig-like_fold"/>
</dbReference>
<dbReference type="AlphaFoldDB" id="A0A1M5TNK0"/>
<dbReference type="RefSeq" id="WP_073086416.1">
    <property type="nucleotide sequence ID" value="NZ_FQWS01000002.1"/>
</dbReference>
<sequence>MKNYKSLLILIAILFITSCVQETHLKTITFKVDMRGLENITNPGVRGQFTSPAWKELVPLTDENKDSIYEAKVEFQAAQYDIKFKFVNNDEYELQNQPNRSIKFEYEPENFTYEATFNTPEAKTTKK</sequence>
<dbReference type="Proteomes" id="UP000184522">
    <property type="component" value="Unassembled WGS sequence"/>
</dbReference>
<evidence type="ECO:0000313" key="1">
    <source>
        <dbReference type="EMBL" id="SHH52259.1"/>
    </source>
</evidence>
<dbReference type="STRING" id="1089305.SAMN05444148_2223"/>
<evidence type="ECO:0000313" key="2">
    <source>
        <dbReference type="Proteomes" id="UP000184522"/>
    </source>
</evidence>
<proteinExistence type="predicted"/>
<name>A0A1M5TNK0_9FLAO</name>
<dbReference type="PROSITE" id="PS51257">
    <property type="entry name" value="PROKAR_LIPOPROTEIN"/>
    <property type="match status" value="1"/>
</dbReference>
<dbReference type="Gene3D" id="2.60.40.10">
    <property type="entry name" value="Immunoglobulins"/>
    <property type="match status" value="1"/>
</dbReference>